<dbReference type="CDD" id="cd00200">
    <property type="entry name" value="WD40"/>
    <property type="match status" value="1"/>
</dbReference>
<feature type="domain" description="WDR5-like beta-propeller" evidence="5">
    <location>
        <begin position="167"/>
        <end position="484"/>
    </location>
</feature>
<feature type="compositionally biased region" description="Acidic residues" evidence="4">
    <location>
        <begin position="109"/>
        <end position="127"/>
    </location>
</feature>
<dbReference type="Proteomes" id="UP000009084">
    <property type="component" value="Unassembled WGS sequence"/>
</dbReference>
<dbReference type="PROSITE" id="PS50294">
    <property type="entry name" value="WD_REPEATS_REGION"/>
    <property type="match status" value="4"/>
</dbReference>
<feature type="repeat" description="WD" evidence="3">
    <location>
        <begin position="314"/>
        <end position="355"/>
    </location>
</feature>
<comment type="caution">
    <text evidence="6">The sequence shown here is derived from an EMBL/GenBank/DDBJ whole genome shotgun (WGS) entry which is preliminary data.</text>
</comment>
<dbReference type="EMBL" id="ACFW01000049">
    <property type="protein sequence ID" value="EER23889.1"/>
    <property type="molecule type" value="Genomic_DNA"/>
</dbReference>
<evidence type="ECO:0000256" key="1">
    <source>
        <dbReference type="ARBA" id="ARBA00022574"/>
    </source>
</evidence>
<dbReference type="SMART" id="SM00320">
    <property type="entry name" value="WD40"/>
    <property type="match status" value="7"/>
</dbReference>
<feature type="compositionally biased region" description="Basic and acidic residues" evidence="4">
    <location>
        <begin position="98"/>
        <end position="108"/>
    </location>
</feature>
<evidence type="ECO:0000313" key="6">
    <source>
        <dbReference type="EMBL" id="EER23889.1"/>
    </source>
</evidence>
<feature type="compositionally biased region" description="Acidic residues" evidence="4">
    <location>
        <begin position="516"/>
        <end position="525"/>
    </location>
</feature>
<dbReference type="PRINTS" id="PR00320">
    <property type="entry name" value="GPROTEINBRPT"/>
</dbReference>
<dbReference type="Pfam" id="PF25175">
    <property type="entry name" value="Beta-prop_WDR5"/>
    <property type="match status" value="1"/>
</dbReference>
<dbReference type="HOGENOM" id="CLU_000288_57_1_1"/>
<dbReference type="OrthoDB" id="674604at2759"/>
<dbReference type="PROSITE" id="PS00678">
    <property type="entry name" value="WD_REPEATS_1"/>
    <property type="match status" value="2"/>
</dbReference>
<feature type="repeat" description="WD" evidence="3">
    <location>
        <begin position="357"/>
        <end position="398"/>
    </location>
</feature>
<organism evidence="6 7">
    <name type="scientific">Coccidioides posadasii (strain C735)</name>
    <name type="common">Valley fever fungus</name>
    <dbReference type="NCBI Taxonomy" id="222929"/>
    <lineage>
        <taxon>Eukaryota</taxon>
        <taxon>Fungi</taxon>
        <taxon>Dikarya</taxon>
        <taxon>Ascomycota</taxon>
        <taxon>Pezizomycotina</taxon>
        <taxon>Eurotiomycetes</taxon>
        <taxon>Eurotiomycetidae</taxon>
        <taxon>Onygenales</taxon>
        <taxon>Onygenaceae</taxon>
        <taxon>Coccidioides</taxon>
    </lineage>
</organism>
<feature type="region of interest" description="Disordered" evidence="4">
    <location>
        <begin position="490"/>
        <end position="525"/>
    </location>
</feature>
<dbReference type="PROSITE" id="PS50082">
    <property type="entry name" value="WD_REPEATS_2"/>
    <property type="match status" value="4"/>
</dbReference>
<feature type="repeat" description="WD" evidence="3">
    <location>
        <begin position="229"/>
        <end position="270"/>
    </location>
</feature>
<keyword evidence="2" id="KW-0677">Repeat</keyword>
<dbReference type="InterPro" id="IPR019775">
    <property type="entry name" value="WD40_repeat_CS"/>
</dbReference>
<dbReference type="SUPFAM" id="SSF50978">
    <property type="entry name" value="WD40 repeat-like"/>
    <property type="match status" value="1"/>
</dbReference>
<protein>
    <submittedName>
        <fullName evidence="6">WD domain, G-beta repeat containing protein</fullName>
    </submittedName>
</protein>
<dbReference type="InterPro" id="IPR020472">
    <property type="entry name" value="WD40_PAC1"/>
</dbReference>
<evidence type="ECO:0000256" key="3">
    <source>
        <dbReference type="PROSITE-ProRule" id="PRU00221"/>
    </source>
</evidence>
<feature type="compositionally biased region" description="Pro residues" evidence="4">
    <location>
        <begin position="145"/>
        <end position="154"/>
    </location>
</feature>
<gene>
    <name evidence="6" type="ORF">CPC735_052590</name>
</gene>
<dbReference type="InterPro" id="IPR001680">
    <property type="entry name" value="WD40_rpt"/>
</dbReference>
<dbReference type="FunFam" id="2.130.10.10:FF:000510">
    <property type="entry name" value="WD repeat protein"/>
    <property type="match status" value="1"/>
</dbReference>
<name>C5PH86_COCP7</name>
<feature type="compositionally biased region" description="Basic and acidic residues" evidence="4">
    <location>
        <begin position="128"/>
        <end position="140"/>
    </location>
</feature>
<dbReference type="PANTHER" id="PTHR19848">
    <property type="entry name" value="WD40 REPEAT PROTEIN"/>
    <property type="match status" value="1"/>
</dbReference>
<dbReference type="PANTHER" id="PTHR19848:SF8">
    <property type="entry name" value="F-BOX AND WD REPEAT DOMAIN CONTAINING 7"/>
    <property type="match status" value="1"/>
</dbReference>
<reference evidence="6 7" key="1">
    <citation type="journal article" date="2009" name="Genome Res.">
        <title>Comparative genomic analyses of the human fungal pathogens Coccidioides and their relatives.</title>
        <authorList>
            <person name="Sharpton T.J."/>
            <person name="Stajich J.E."/>
            <person name="Rounsley S.D."/>
            <person name="Gardner M.J."/>
            <person name="Wortman J.R."/>
            <person name="Jordar V.S."/>
            <person name="Maiti R."/>
            <person name="Kodira C.D."/>
            <person name="Neafsey D.E."/>
            <person name="Zeng Q."/>
            <person name="Hung C.-Y."/>
            <person name="McMahan C."/>
            <person name="Muszewska A."/>
            <person name="Grynberg M."/>
            <person name="Mandel M.A."/>
            <person name="Kellner E.M."/>
            <person name="Barker B.M."/>
            <person name="Galgiani J.N."/>
            <person name="Orbach M.J."/>
            <person name="Kirkland T.N."/>
            <person name="Cole G.T."/>
            <person name="Henn M.R."/>
            <person name="Birren B.W."/>
            <person name="Taylor J.W."/>
        </authorList>
    </citation>
    <scope>NUCLEOTIDE SEQUENCE [LARGE SCALE GENOMIC DNA]</scope>
    <source>
        <strain evidence="7">C735</strain>
    </source>
</reference>
<dbReference type="Gene3D" id="2.130.10.10">
    <property type="entry name" value="YVTN repeat-like/Quinoprotein amine dehydrogenase"/>
    <property type="match status" value="1"/>
</dbReference>
<evidence type="ECO:0000313" key="7">
    <source>
        <dbReference type="Proteomes" id="UP000009084"/>
    </source>
</evidence>
<accession>C5PH86</accession>
<feature type="compositionally biased region" description="Polar residues" evidence="4">
    <location>
        <begin position="58"/>
        <end position="67"/>
    </location>
</feature>
<dbReference type="InterPro" id="IPR036322">
    <property type="entry name" value="WD40_repeat_dom_sf"/>
</dbReference>
<dbReference type="InterPro" id="IPR059122">
    <property type="entry name" value="Beta-prop_WDR5-like"/>
</dbReference>
<keyword evidence="1 3" id="KW-0853">WD repeat</keyword>
<feature type="repeat" description="WD" evidence="3">
    <location>
        <begin position="272"/>
        <end position="313"/>
    </location>
</feature>
<feature type="region of interest" description="Disordered" evidence="4">
    <location>
        <begin position="1"/>
        <end position="159"/>
    </location>
</feature>
<proteinExistence type="predicted"/>
<evidence type="ECO:0000256" key="2">
    <source>
        <dbReference type="ARBA" id="ARBA00022737"/>
    </source>
</evidence>
<evidence type="ECO:0000256" key="4">
    <source>
        <dbReference type="SAM" id="MobiDB-lite"/>
    </source>
</evidence>
<feature type="compositionally biased region" description="Basic and acidic residues" evidence="4">
    <location>
        <begin position="490"/>
        <end position="508"/>
    </location>
</feature>
<dbReference type="VEuPathDB" id="FungiDB:CPC735_052590"/>
<dbReference type="InterPro" id="IPR015943">
    <property type="entry name" value="WD40/YVTN_repeat-like_dom_sf"/>
</dbReference>
<dbReference type="AlphaFoldDB" id="C5PH86"/>
<evidence type="ECO:0000259" key="5">
    <source>
        <dbReference type="Pfam" id="PF25175"/>
    </source>
</evidence>
<sequence>MSDNTHPAKRRRLDRRGSHSQDSSSDELGANSDVERRRASWLKQVRTTYQSPRPYKTTPRQTTNSDSESPDELAVDHHHTYWRRQSAMRRSILSTPRESSRSERHRTEDADDDDDDEGEESSEDTSEDENRAKEKAERPVRVRTPTPPPPPPPPKPERLNYKQKLVLKGHQRGVSAVQFSPDGSMIASCCKYLRLSPPFIGAIGLTREPAADGTIRVWNSSTGKLIHTFEGHLGGISTLCWSPDGTFIASGSDDKSIRLWNVLTGKQHPTPFLGHHNYIYSIAFSPKGNMLVSGSYDEAVFLWDVRSARVMRSLPAHSDPVAGIDFIRDGTLIASCASDGLIRIWDSATGQCLRTLVHEDNPPVMGVKFSPNGKYVLAWTLDGCIRLWNYVEGRCIKTYQGHKNEKYSISGGFGTYNAPGGPPIAFVFSGSEDGAVVCWDVVSKKILQRLEGHRDVVLGADACCVGGKRLIVSCGMDMTIRLWEEEEIVERDQEGQSIKADSEPREESDNAAASEVDADGDTPMT</sequence>